<keyword evidence="1" id="KW-1133">Transmembrane helix</keyword>
<evidence type="ECO:0000313" key="3">
    <source>
        <dbReference type="Proteomes" id="UP000177457"/>
    </source>
</evidence>
<evidence type="ECO:0000313" key="2">
    <source>
        <dbReference type="EMBL" id="OGH69935.1"/>
    </source>
</evidence>
<comment type="caution">
    <text evidence="2">The sequence shown here is derived from an EMBL/GenBank/DDBJ whole genome shotgun (WGS) entry which is preliminary data.</text>
</comment>
<keyword evidence="1" id="KW-0472">Membrane</keyword>
<organism evidence="2 3">
    <name type="scientific">Candidatus Magasanikbacteria bacterium RIFCSPHIGHO2_02_FULL_51_14</name>
    <dbReference type="NCBI Taxonomy" id="1798683"/>
    <lineage>
        <taxon>Bacteria</taxon>
        <taxon>Candidatus Magasanikiibacteriota</taxon>
    </lineage>
</organism>
<protein>
    <recommendedName>
        <fullName evidence="4">DUF5367 domain-containing protein</fullName>
    </recommendedName>
</protein>
<evidence type="ECO:0000256" key="1">
    <source>
        <dbReference type="SAM" id="Phobius"/>
    </source>
</evidence>
<feature type="transmembrane region" description="Helical" evidence="1">
    <location>
        <begin position="196"/>
        <end position="213"/>
    </location>
</feature>
<feature type="transmembrane region" description="Helical" evidence="1">
    <location>
        <begin position="91"/>
        <end position="112"/>
    </location>
</feature>
<proteinExistence type="predicted"/>
<sequence length="225" mass="25956">MNRGRYVIIEIMRQVWKKQCGERGRLDGAVHAGRGIKEPAGVQIFRHFMGFLPRLRRGCRQFGLENWPETGRAWRINFAQSNLLCMKLPRAIAFGIIMWILIFVILSIIMFTPTLKDKTLAQNIIFWILLIPVTLFAAKWYFKQDAPSVKKGFWLGIIGLLSASVLDLIITIPLFIAQGRSYAVALQEFYGNWMTWVGLLEFVLLCVVAGYEFDKTFTKHESKHE</sequence>
<name>A0A1F6ME83_9BACT</name>
<reference evidence="2 3" key="1">
    <citation type="journal article" date="2016" name="Nat. Commun.">
        <title>Thousands of microbial genomes shed light on interconnected biogeochemical processes in an aquifer system.</title>
        <authorList>
            <person name="Anantharaman K."/>
            <person name="Brown C.T."/>
            <person name="Hug L.A."/>
            <person name="Sharon I."/>
            <person name="Castelle C.J."/>
            <person name="Probst A.J."/>
            <person name="Thomas B.C."/>
            <person name="Singh A."/>
            <person name="Wilkins M.J."/>
            <person name="Karaoz U."/>
            <person name="Brodie E.L."/>
            <person name="Williams K.H."/>
            <person name="Hubbard S.S."/>
            <person name="Banfield J.F."/>
        </authorList>
    </citation>
    <scope>NUCLEOTIDE SEQUENCE [LARGE SCALE GENOMIC DNA]</scope>
</reference>
<dbReference type="EMBL" id="MFQE01000057">
    <property type="protein sequence ID" value="OGH69935.1"/>
    <property type="molecule type" value="Genomic_DNA"/>
</dbReference>
<evidence type="ECO:0008006" key="4">
    <source>
        <dbReference type="Google" id="ProtNLM"/>
    </source>
</evidence>
<dbReference type="AlphaFoldDB" id="A0A1F6ME83"/>
<dbReference type="Proteomes" id="UP000177457">
    <property type="component" value="Unassembled WGS sequence"/>
</dbReference>
<feature type="transmembrane region" description="Helical" evidence="1">
    <location>
        <begin position="124"/>
        <end position="142"/>
    </location>
</feature>
<dbReference type="STRING" id="1798683.A3C90_00430"/>
<feature type="transmembrane region" description="Helical" evidence="1">
    <location>
        <begin position="154"/>
        <end position="176"/>
    </location>
</feature>
<accession>A0A1F6ME83</accession>
<gene>
    <name evidence="2" type="ORF">A3C90_00430</name>
</gene>
<keyword evidence="1" id="KW-0812">Transmembrane</keyword>